<keyword evidence="3" id="KW-0804">Transcription</keyword>
<dbReference type="SUPFAM" id="SSF46894">
    <property type="entry name" value="C-terminal effector domain of the bipartite response regulators"/>
    <property type="match status" value="1"/>
</dbReference>
<sequence>MASQIPVRHFGLEQLPVPMVYATHRIIREVNSAFANLFGYDKEELKNQSFNVLYPQVEDFVIVGALWRINFSGGRSYTDERIMRKRDGTRFWCHVRGRSMIESDPFSEAIYCFDPLPRPLKPERNELTPRQNQIVTLIAQGKTNAAIATELGLSPRSVETHRYRLIRHLGLKNTAELIAWFSTKGAAASGQ</sequence>
<dbReference type="RefSeq" id="WP_127072714.1">
    <property type="nucleotide sequence ID" value="NZ_BMKB01000002.1"/>
</dbReference>
<keyword evidence="1" id="KW-0805">Transcription regulation</keyword>
<gene>
    <name evidence="6" type="ORF">GCM10011499_12170</name>
</gene>
<dbReference type="AlphaFoldDB" id="A0A916VW97"/>
<dbReference type="GO" id="GO:0003677">
    <property type="term" value="F:DNA binding"/>
    <property type="evidence" value="ECO:0007669"/>
    <property type="project" value="UniProtKB-KW"/>
</dbReference>
<dbReference type="EMBL" id="BMKB01000002">
    <property type="protein sequence ID" value="GGA44088.1"/>
    <property type="molecule type" value="Genomic_DNA"/>
</dbReference>
<dbReference type="Gene3D" id="3.30.450.20">
    <property type="entry name" value="PAS domain"/>
    <property type="match status" value="1"/>
</dbReference>
<protein>
    <submittedName>
        <fullName evidence="6">LuxR family transcriptional regulator</fullName>
    </submittedName>
</protein>
<dbReference type="NCBIfam" id="TIGR00229">
    <property type="entry name" value="sensory_box"/>
    <property type="match status" value="1"/>
</dbReference>
<dbReference type="SMART" id="SM00421">
    <property type="entry name" value="HTH_LUXR"/>
    <property type="match status" value="1"/>
</dbReference>
<evidence type="ECO:0000313" key="6">
    <source>
        <dbReference type="EMBL" id="GGA44088.1"/>
    </source>
</evidence>
<dbReference type="PANTHER" id="PTHR44688">
    <property type="entry name" value="DNA-BINDING TRANSCRIPTIONAL ACTIVATOR DEVR_DOSR"/>
    <property type="match status" value="1"/>
</dbReference>
<dbReference type="PROSITE" id="PS50043">
    <property type="entry name" value="HTH_LUXR_2"/>
    <property type="match status" value="1"/>
</dbReference>
<dbReference type="CDD" id="cd06170">
    <property type="entry name" value="LuxR_C_like"/>
    <property type="match status" value="1"/>
</dbReference>
<comment type="caution">
    <text evidence="6">The sequence shown here is derived from an EMBL/GenBank/DDBJ whole genome shotgun (WGS) entry which is preliminary data.</text>
</comment>
<keyword evidence="2" id="KW-0238">DNA-binding</keyword>
<dbReference type="SUPFAM" id="SSF55785">
    <property type="entry name" value="PYP-like sensor domain (PAS domain)"/>
    <property type="match status" value="1"/>
</dbReference>
<reference evidence="6 7" key="1">
    <citation type="journal article" date="2014" name="Int. J. Syst. Evol. Microbiol.">
        <title>Complete genome sequence of Corynebacterium casei LMG S-19264T (=DSM 44701T), isolated from a smear-ripened cheese.</title>
        <authorList>
            <consortium name="US DOE Joint Genome Institute (JGI-PGF)"/>
            <person name="Walter F."/>
            <person name="Albersmeier A."/>
            <person name="Kalinowski J."/>
            <person name="Ruckert C."/>
        </authorList>
    </citation>
    <scope>NUCLEOTIDE SEQUENCE [LARGE SCALE GENOMIC DNA]</scope>
    <source>
        <strain evidence="6 7">CGMCC 1.15896</strain>
    </source>
</reference>
<dbReference type="InterPro" id="IPR035965">
    <property type="entry name" value="PAS-like_dom_sf"/>
</dbReference>
<evidence type="ECO:0000313" key="7">
    <source>
        <dbReference type="Proteomes" id="UP000596977"/>
    </source>
</evidence>
<evidence type="ECO:0000259" key="4">
    <source>
        <dbReference type="PROSITE" id="PS50043"/>
    </source>
</evidence>
<evidence type="ECO:0000259" key="5">
    <source>
        <dbReference type="PROSITE" id="PS50112"/>
    </source>
</evidence>
<proteinExistence type="predicted"/>
<keyword evidence="7" id="KW-1185">Reference proteome</keyword>
<dbReference type="PRINTS" id="PR00038">
    <property type="entry name" value="HTHLUXR"/>
</dbReference>
<dbReference type="InterPro" id="IPR000792">
    <property type="entry name" value="Tscrpt_reg_LuxR_C"/>
</dbReference>
<dbReference type="Proteomes" id="UP000596977">
    <property type="component" value="Unassembled WGS sequence"/>
</dbReference>
<dbReference type="CDD" id="cd00130">
    <property type="entry name" value="PAS"/>
    <property type="match status" value="1"/>
</dbReference>
<name>A0A916VW97_9HYPH</name>
<dbReference type="Gene3D" id="1.10.10.10">
    <property type="entry name" value="Winged helix-like DNA-binding domain superfamily/Winged helix DNA-binding domain"/>
    <property type="match status" value="1"/>
</dbReference>
<dbReference type="GO" id="GO:0006355">
    <property type="term" value="P:regulation of DNA-templated transcription"/>
    <property type="evidence" value="ECO:0007669"/>
    <property type="project" value="InterPro"/>
</dbReference>
<feature type="domain" description="PAS" evidence="5">
    <location>
        <begin position="27"/>
        <end position="56"/>
    </location>
</feature>
<feature type="domain" description="HTH luxR-type" evidence="4">
    <location>
        <begin position="120"/>
        <end position="185"/>
    </location>
</feature>
<dbReference type="Pfam" id="PF00196">
    <property type="entry name" value="GerE"/>
    <property type="match status" value="1"/>
</dbReference>
<accession>A0A916VW97</accession>
<evidence type="ECO:0000256" key="1">
    <source>
        <dbReference type="ARBA" id="ARBA00023015"/>
    </source>
</evidence>
<dbReference type="PANTHER" id="PTHR44688:SF16">
    <property type="entry name" value="DNA-BINDING TRANSCRIPTIONAL ACTIVATOR DEVR_DOSR"/>
    <property type="match status" value="1"/>
</dbReference>
<dbReference type="Pfam" id="PF13426">
    <property type="entry name" value="PAS_9"/>
    <property type="match status" value="1"/>
</dbReference>
<organism evidence="6 7">
    <name type="scientific">Pelagibacterium lentulum</name>
    <dbReference type="NCBI Taxonomy" id="2029865"/>
    <lineage>
        <taxon>Bacteria</taxon>
        <taxon>Pseudomonadati</taxon>
        <taxon>Pseudomonadota</taxon>
        <taxon>Alphaproteobacteria</taxon>
        <taxon>Hyphomicrobiales</taxon>
        <taxon>Devosiaceae</taxon>
        <taxon>Pelagibacterium</taxon>
    </lineage>
</organism>
<dbReference type="InterPro" id="IPR036388">
    <property type="entry name" value="WH-like_DNA-bd_sf"/>
</dbReference>
<dbReference type="InterPro" id="IPR016032">
    <property type="entry name" value="Sig_transdc_resp-reg_C-effctor"/>
</dbReference>
<evidence type="ECO:0000256" key="2">
    <source>
        <dbReference type="ARBA" id="ARBA00023125"/>
    </source>
</evidence>
<dbReference type="PROSITE" id="PS50112">
    <property type="entry name" value="PAS"/>
    <property type="match status" value="1"/>
</dbReference>
<evidence type="ECO:0000256" key="3">
    <source>
        <dbReference type="ARBA" id="ARBA00023163"/>
    </source>
</evidence>
<dbReference type="OrthoDB" id="9782655at2"/>
<dbReference type="InterPro" id="IPR000014">
    <property type="entry name" value="PAS"/>
</dbReference>